<protein>
    <submittedName>
        <fullName evidence="1">Uncharacterized protein</fullName>
    </submittedName>
</protein>
<sequence length="28" mass="3359">MNELKQYLAEYIDYSLSGISYKKTEHSF</sequence>
<proteinExistence type="predicted"/>
<reference evidence="1" key="1">
    <citation type="submission" date="2014-09" db="EMBL/GenBank/DDBJ databases">
        <authorList>
            <person name="Magalhaes I.L.F."/>
            <person name="Oliveira U."/>
            <person name="Santos F.R."/>
            <person name="Vidigal T.H.D.A."/>
            <person name="Brescovit A.D."/>
            <person name="Santos A.J."/>
        </authorList>
    </citation>
    <scope>NUCLEOTIDE SEQUENCE</scope>
    <source>
        <tissue evidence="1">Shoot tissue taken approximately 20 cm above the soil surface</tissue>
    </source>
</reference>
<evidence type="ECO:0000313" key="1">
    <source>
        <dbReference type="EMBL" id="JAE27276.1"/>
    </source>
</evidence>
<dbReference type="EMBL" id="GBRH01170620">
    <property type="protein sequence ID" value="JAE27276.1"/>
    <property type="molecule type" value="Transcribed_RNA"/>
</dbReference>
<dbReference type="AlphaFoldDB" id="A0A0A9GXF0"/>
<organism evidence="1">
    <name type="scientific">Arundo donax</name>
    <name type="common">Giant reed</name>
    <name type="synonym">Donax arundinaceus</name>
    <dbReference type="NCBI Taxonomy" id="35708"/>
    <lineage>
        <taxon>Eukaryota</taxon>
        <taxon>Viridiplantae</taxon>
        <taxon>Streptophyta</taxon>
        <taxon>Embryophyta</taxon>
        <taxon>Tracheophyta</taxon>
        <taxon>Spermatophyta</taxon>
        <taxon>Magnoliopsida</taxon>
        <taxon>Liliopsida</taxon>
        <taxon>Poales</taxon>
        <taxon>Poaceae</taxon>
        <taxon>PACMAD clade</taxon>
        <taxon>Arundinoideae</taxon>
        <taxon>Arundineae</taxon>
        <taxon>Arundo</taxon>
    </lineage>
</organism>
<reference evidence="1" key="2">
    <citation type="journal article" date="2015" name="Data Brief">
        <title>Shoot transcriptome of the giant reed, Arundo donax.</title>
        <authorList>
            <person name="Barrero R.A."/>
            <person name="Guerrero F.D."/>
            <person name="Moolhuijzen P."/>
            <person name="Goolsby J.A."/>
            <person name="Tidwell J."/>
            <person name="Bellgard S.E."/>
            <person name="Bellgard M.I."/>
        </authorList>
    </citation>
    <scope>NUCLEOTIDE SEQUENCE</scope>
    <source>
        <tissue evidence="1">Shoot tissue taken approximately 20 cm above the soil surface</tissue>
    </source>
</reference>
<name>A0A0A9GXF0_ARUDO</name>
<accession>A0A0A9GXF0</accession>